<protein>
    <recommendedName>
        <fullName evidence="6">Cilia- and flagella-associated protein 57</fullName>
    </recommendedName>
</protein>
<evidence type="ECO:0000256" key="1">
    <source>
        <dbReference type="PROSITE-ProRule" id="PRU00221"/>
    </source>
</evidence>
<feature type="compositionally biased region" description="Polar residues" evidence="3">
    <location>
        <begin position="746"/>
        <end position="756"/>
    </location>
</feature>
<dbReference type="SMART" id="SM00320">
    <property type="entry name" value="WD40"/>
    <property type="match status" value="4"/>
</dbReference>
<evidence type="ECO:0000313" key="5">
    <source>
        <dbReference type="Proteomes" id="UP000829720"/>
    </source>
</evidence>
<evidence type="ECO:0000256" key="3">
    <source>
        <dbReference type="SAM" id="MobiDB-lite"/>
    </source>
</evidence>
<dbReference type="OrthoDB" id="10251741at2759"/>
<sequence>MSELGEKGTITVYELYEDYIRKRKVLSGEETPVQEFVSIAFSHDSQFLIGQSGEPDWTLFLWIWQRQKLIYTIKTGGPTTPIYKVSFNPHDHNQICVCGNGVFKLFSYVERALKQTNTQKQEPLNYLSHDWVSENQVIVGSDTGQLLLFKHEALQWKTNLGETHDSERTVEKQEPGEICVTAIAASLKGFACSAGPGMVYLFQMTKEKDGYNKIREIQVRLIIWSEDDSRLVSRDADGAVYEWNIHSSKLESEIVHKSYMYTSVALSPDAKTIFVMGTDFTLKQIQETKILSEVPTGDVTYTTITVSRSGKVLFCGTSVGTVTIISCPLFEPKNLFQYQGRGHTAPITKICVTYDDQFLLTTSEDGSVLIWRIIWNSYYQKKDSELCYLEEIFITKSDLEKKENFLKLTEASHVQKEMDHKSAEIEKLKLELQKRQNVVAGLNKDIASYKRQIKLRNNNIDEKEKCITKLRKMITDLEKSKFLMDYKNKELLNKIEPNERTIETMRERIQEMESELEETERENSQMELMISELRLRLKASDTEKRQEMQRASDIDIRMQRLKSDLQHCVEFIQDPKKLKEGILMLHKNYLESSDVECIHRQDAELQANTHQIFFEREDMARNALCAIKNKMARDTDMHQTYTFRMMKENIALMTEINSLRYKLILFEDQLQACTAFLELNQMVKKSQEEESKIVTSTPLPWFKEVEEPTGAIPSLEEAGELQSPSVSTKAQAETSPPGCPAKKEVSTSIQQLQTTK</sequence>
<dbReference type="InterPro" id="IPR015943">
    <property type="entry name" value="WD40/YVTN_repeat-like_dom_sf"/>
</dbReference>
<dbReference type="SUPFAM" id="SSF50998">
    <property type="entry name" value="Quinoprotein alcohol dehydrogenase-like"/>
    <property type="match status" value="1"/>
</dbReference>
<dbReference type="Pfam" id="PF00400">
    <property type="entry name" value="WD40"/>
    <property type="match status" value="1"/>
</dbReference>
<accession>A0A8T3DXN7</accession>
<dbReference type="InterPro" id="IPR052993">
    <property type="entry name" value="CFA-57"/>
</dbReference>
<reference evidence="4" key="1">
    <citation type="submission" date="2021-01" db="EMBL/GenBank/DDBJ databases">
        <authorList>
            <person name="Zahm M."/>
            <person name="Roques C."/>
            <person name="Cabau C."/>
            <person name="Klopp C."/>
            <person name="Donnadieu C."/>
            <person name="Jouanno E."/>
            <person name="Lampietro C."/>
            <person name="Louis A."/>
            <person name="Herpin A."/>
            <person name="Echchiki A."/>
            <person name="Berthelot C."/>
            <person name="Parey E."/>
            <person name="Roest-Crollius H."/>
            <person name="Braasch I."/>
            <person name="Postlethwait J."/>
            <person name="Bobe J."/>
            <person name="Montfort J."/>
            <person name="Bouchez O."/>
            <person name="Begum T."/>
            <person name="Mejri S."/>
            <person name="Adams A."/>
            <person name="Chen W.-J."/>
            <person name="Guiguen Y."/>
        </authorList>
    </citation>
    <scope>NUCLEOTIDE SEQUENCE</scope>
    <source>
        <tissue evidence="4">Blood</tissue>
    </source>
</reference>
<gene>
    <name evidence="4" type="ORF">AGOR_G00047220</name>
</gene>
<evidence type="ECO:0008006" key="6">
    <source>
        <dbReference type="Google" id="ProtNLM"/>
    </source>
</evidence>
<dbReference type="Gene3D" id="2.130.10.10">
    <property type="entry name" value="YVTN repeat-like/Quinoprotein amine dehydrogenase"/>
    <property type="match status" value="2"/>
</dbReference>
<dbReference type="PROSITE" id="PS50082">
    <property type="entry name" value="WD_REPEATS_2"/>
    <property type="match status" value="1"/>
</dbReference>
<dbReference type="PANTHER" id="PTHR32215">
    <property type="entry name" value="CILIA- AND FLAGELLA-ASSOCIATED PROTEIN 57"/>
    <property type="match status" value="1"/>
</dbReference>
<evidence type="ECO:0000313" key="4">
    <source>
        <dbReference type="EMBL" id="KAI1900167.1"/>
    </source>
</evidence>
<feature type="coiled-coil region" evidence="2">
    <location>
        <begin position="411"/>
        <end position="536"/>
    </location>
</feature>
<dbReference type="InterPro" id="IPR001680">
    <property type="entry name" value="WD40_rpt"/>
</dbReference>
<keyword evidence="2" id="KW-0175">Coiled coil</keyword>
<name>A0A8T3DXN7_9TELE</name>
<dbReference type="PANTHER" id="PTHR32215:SF0">
    <property type="entry name" value="CILIA- AND FLAGELLA-ASSOCIATED PROTEIN 57"/>
    <property type="match status" value="1"/>
</dbReference>
<evidence type="ECO:0000256" key="2">
    <source>
        <dbReference type="SAM" id="Coils"/>
    </source>
</evidence>
<keyword evidence="1" id="KW-0853">WD repeat</keyword>
<organism evidence="4 5">
    <name type="scientific">Albula goreensis</name>
    <dbReference type="NCBI Taxonomy" id="1534307"/>
    <lineage>
        <taxon>Eukaryota</taxon>
        <taxon>Metazoa</taxon>
        <taxon>Chordata</taxon>
        <taxon>Craniata</taxon>
        <taxon>Vertebrata</taxon>
        <taxon>Euteleostomi</taxon>
        <taxon>Actinopterygii</taxon>
        <taxon>Neopterygii</taxon>
        <taxon>Teleostei</taxon>
        <taxon>Albuliformes</taxon>
        <taxon>Albulidae</taxon>
        <taxon>Albula</taxon>
    </lineage>
</organism>
<dbReference type="InterPro" id="IPR011047">
    <property type="entry name" value="Quinoprotein_ADH-like_sf"/>
</dbReference>
<proteinExistence type="predicted"/>
<comment type="caution">
    <text evidence="4">The sequence shown here is derived from an EMBL/GenBank/DDBJ whole genome shotgun (WGS) entry which is preliminary data.</text>
</comment>
<feature type="repeat" description="WD" evidence="1">
    <location>
        <begin position="340"/>
        <end position="373"/>
    </location>
</feature>
<feature type="region of interest" description="Disordered" evidence="3">
    <location>
        <begin position="709"/>
        <end position="756"/>
    </location>
</feature>
<dbReference type="AlphaFoldDB" id="A0A8T3DXN7"/>
<dbReference type="Proteomes" id="UP000829720">
    <property type="component" value="Unassembled WGS sequence"/>
</dbReference>
<dbReference type="PROSITE" id="PS50294">
    <property type="entry name" value="WD_REPEATS_REGION"/>
    <property type="match status" value="1"/>
</dbReference>
<dbReference type="EMBL" id="JAERUA010000004">
    <property type="protein sequence ID" value="KAI1900167.1"/>
    <property type="molecule type" value="Genomic_DNA"/>
</dbReference>
<feature type="compositionally biased region" description="Polar residues" evidence="3">
    <location>
        <begin position="722"/>
        <end position="734"/>
    </location>
</feature>
<dbReference type="Gene3D" id="1.10.287.1490">
    <property type="match status" value="1"/>
</dbReference>
<keyword evidence="5" id="KW-1185">Reference proteome</keyword>